<feature type="compositionally biased region" description="Polar residues" evidence="1">
    <location>
        <begin position="1037"/>
        <end position="1050"/>
    </location>
</feature>
<feature type="region of interest" description="Disordered" evidence="1">
    <location>
        <begin position="666"/>
        <end position="687"/>
    </location>
</feature>
<feature type="compositionally biased region" description="Low complexity" evidence="1">
    <location>
        <begin position="1297"/>
        <end position="1311"/>
    </location>
</feature>
<feature type="compositionally biased region" description="Polar residues" evidence="1">
    <location>
        <begin position="27"/>
        <end position="37"/>
    </location>
</feature>
<protein>
    <recommendedName>
        <fullName evidence="4">Glutamic acid-rich protein</fullName>
    </recommendedName>
</protein>
<proteinExistence type="predicted"/>
<feature type="compositionally biased region" description="Low complexity" evidence="1">
    <location>
        <begin position="667"/>
        <end position="686"/>
    </location>
</feature>
<feature type="compositionally biased region" description="Basic and acidic residues" evidence="1">
    <location>
        <begin position="823"/>
        <end position="837"/>
    </location>
</feature>
<feature type="compositionally biased region" description="Basic and acidic residues" evidence="1">
    <location>
        <begin position="779"/>
        <end position="798"/>
    </location>
</feature>
<dbReference type="VEuPathDB" id="ToxoDB:TGARI_238970B"/>
<feature type="compositionally biased region" description="Low complexity" evidence="1">
    <location>
        <begin position="1732"/>
        <end position="1746"/>
    </location>
</feature>
<feature type="region of interest" description="Disordered" evidence="1">
    <location>
        <begin position="26"/>
        <end position="105"/>
    </location>
</feature>
<evidence type="ECO:0008006" key="4">
    <source>
        <dbReference type="Google" id="ProtNLM"/>
    </source>
</evidence>
<feature type="region of interest" description="Disordered" evidence="1">
    <location>
        <begin position="1480"/>
        <end position="1508"/>
    </location>
</feature>
<feature type="region of interest" description="Disordered" evidence="1">
    <location>
        <begin position="119"/>
        <end position="144"/>
    </location>
</feature>
<feature type="compositionally biased region" description="Basic and acidic residues" evidence="1">
    <location>
        <begin position="851"/>
        <end position="876"/>
    </location>
</feature>
<feature type="compositionally biased region" description="Low complexity" evidence="1">
    <location>
        <begin position="135"/>
        <end position="144"/>
    </location>
</feature>
<feature type="compositionally biased region" description="Polar residues" evidence="1">
    <location>
        <begin position="197"/>
        <end position="218"/>
    </location>
</feature>
<feature type="compositionally biased region" description="Basic and acidic residues" evidence="1">
    <location>
        <begin position="281"/>
        <end position="291"/>
    </location>
</feature>
<feature type="compositionally biased region" description="Basic and acidic residues" evidence="1">
    <location>
        <begin position="1083"/>
        <end position="1096"/>
    </location>
</feature>
<feature type="region of interest" description="Disordered" evidence="1">
    <location>
        <begin position="266"/>
        <end position="348"/>
    </location>
</feature>
<feature type="region of interest" description="Disordered" evidence="1">
    <location>
        <begin position="1729"/>
        <end position="1761"/>
    </location>
</feature>
<sequence>RSTPERPAALGSMRPEDAVILVPDEVQTATASETTRNARLAPPRESQGGTGQERLDISLASPSPLGLVNQTARPFFQSPFSPSTQASLPGGLALPPAPSSSPTSAASLFAAVGGRLGAEEEKQGLGESRTKSANSDESVGGSRSSSLQAVTLSVAAGLEVPAGGPGILSPEGRETLSDAQFSALLQELLLRRDALTRQTPFGNPEHTSFSSERGSRGNSAPLLREALERQEGLERQQTLNRQHVQFPGETEWQMWWPEVQSEDVTSRLAEGSSLQLPVRDVTGEKQGEREPGGVYGPSSEREESALYGIPRRKQEAREAAKTRQPGETKLAAETTRRDAEATRQYGQDGVYPLLSLPHITMRGEDRALGGEGEQEGAKNTQRRSDPACARHLDLLQNRGPGKSSLITCCCDEVVPLPEDPPPFPEVSAPPAAAFPPPPPFYPSSSPPPSSFPAPASPLDAQASLAPPFSGSLELPFILGEGVSPSLVCPPGTRFAGVGDEEAERDSTSKRDFVEEKTLRRGQCRPIDGERCTLDSDCGWYEFSMAFCDTTDGRCRSASPHASSCLLHLRTLLRLLLWVAEGDGNLSGEPRASLSAAAASGVCREGHRAELAAFEVREESRREADKKGHTASLPEETSVLSPQVLLAWMPSHRGARKIDGAQESFQNASSFSADTSAPSSGSGPDTANDYVEQLREIRRRFLCCLMEDVKSEQQRGNLLSVLSLWDWRTGGERPSFPDVQRAKDADFAWHMESREAGTSLPSWLFPMFPEGVVACEDSDESRASVDEEAQRDRRPRDHSTASGYTTYVEADLRQDLPSGWDAELSGREEVNKTEERKTPANSVASRGTLEGETAKENTHREEALYSTRDKTEVERPEAPSPSSGSLPHSLPFISSDEASALSSPLSSSSSASPYSSASLEGDSSEPRDAGKAGASEILATRQQGQEIVSRPRLQREERRQSEWLHQGGEQGRKERKVESDADGVGLEGRAKARVRDRENDDSAEEVEAAKRDEAPQKKRERGGEGTHALPMRKDRPPFSSTRLHFSFQASFEQVADERREEATAKLEDLARTTESLNEQGRTGGEQRKRNSSEETARRRGFSFDRASSSVSLDASPSRKKNWKHRQFPSGESSEADERPQEASGSMEEERDRGATDHTKVERERREPDRGEDRESRRSATARDEETERRDKTGSRWRENSGKLPSSLLVAGEAETGNKQDSEASTLEASEERSAFPSTSREGSEENATTNQGLPVKNPTQMEQKNAQEAAELGMETDTGFSSSEGGTVSPFFHAPHGSSSLPVASPVSSPSAKLDFAPASSGSSSHDASSTQSFSPPAGSRPWGISASLQVQRESDEGRRQRPAPADAHGGLEGREERKEEPRDTWRGSARERGEAERHRVQIPFGGVMNEPQMEESGEQEAVESHVFWEGEVIVTLDRGGNGTQLKRMKTRDILSLQSSLLRAASALLPTPPLLEDKFVSPASTQWNSRDADADSEQKGDREEESDVLLAGRQITETSEEYVPAEGEARMSTSQDTDSDVLAEQLEKKLLQFRYFLQSLMDSEDGHSSPLRAAESESLDSWLCETLRSRRARISLLLAPQALVSSPSESSASSASSASSFSPRAVRSAPSAALSFFLSPKLSDPEVEFSDVLLDRFLLLFAGQDEEKELVRDREANAELDRVARGHARETGNEREAEDNGEDQGEEARAEDRVLSHLFESVDSRQPLDRLVSPEPAVSVSSASSAVPPEPPEPTEEARNTNEKKNFYEAFLRIWKEILHRELSDLYGPRVSIDAVGHQAMTLVIHFSVDAESVVAVKRQSMLPRSALLQRSSFFQGVRPHELLLCLESDEKKGEDVSEKGASEEDREKPKEREDDSEAGTLFDKGSRQDSSREGKSNGEGKISEEGIKRGAESSKARRQRCEVDPDKKEETETLHIYVKATA</sequence>
<feature type="region of interest" description="Disordered" evidence="1">
    <location>
        <begin position="1681"/>
        <end position="1708"/>
    </location>
</feature>
<feature type="region of interest" description="Disordered" evidence="1">
    <location>
        <begin position="365"/>
        <end position="385"/>
    </location>
</feature>
<feature type="region of interest" description="Disordered" evidence="1">
    <location>
        <begin position="614"/>
        <end position="635"/>
    </location>
</feature>
<name>A0A139XMQ2_TOXGO</name>
<dbReference type="EMBL" id="AGQS02005572">
    <property type="protein sequence ID" value="KYF40053.1"/>
    <property type="molecule type" value="Genomic_DNA"/>
</dbReference>
<evidence type="ECO:0000313" key="2">
    <source>
        <dbReference type="EMBL" id="KYF40053.1"/>
    </source>
</evidence>
<feature type="compositionally biased region" description="Basic and acidic residues" evidence="1">
    <location>
        <begin position="1681"/>
        <end position="1694"/>
    </location>
</feature>
<reference evidence="2 3" key="1">
    <citation type="journal article" date="2016" name="Nat. Commun.">
        <title>Local admixture of amplified and diversified secreted pathogenesis determinants shapes mosaic Toxoplasma gondii genomes.</title>
        <authorList>
            <person name="Lorenzi H."/>
            <person name="Khan A."/>
            <person name="Behnke M.S."/>
            <person name="Namasivayam S."/>
            <person name="Swapna L.S."/>
            <person name="Hadjithomas M."/>
            <person name="Karamycheva S."/>
            <person name="Pinney D."/>
            <person name="Brunk B.P."/>
            <person name="Ajioka J.W."/>
            <person name="Ajzenberg D."/>
            <person name="Boothroyd J.C."/>
            <person name="Boyle J.P."/>
            <person name="Darde M.L."/>
            <person name="Diaz-Miranda M.A."/>
            <person name="Dubey J.P."/>
            <person name="Fritz H.M."/>
            <person name="Gennari S.M."/>
            <person name="Gregory B.D."/>
            <person name="Kim K."/>
            <person name="Saeij J.P."/>
            <person name="Su C."/>
            <person name="White M.W."/>
            <person name="Zhu X.Q."/>
            <person name="Howe D.K."/>
            <person name="Rosenthal B.M."/>
            <person name="Grigg M.E."/>
            <person name="Parkinson J."/>
            <person name="Liu L."/>
            <person name="Kissinger J.C."/>
            <person name="Roos D.S."/>
            <person name="Sibley L.D."/>
        </authorList>
    </citation>
    <scope>NUCLEOTIDE SEQUENCE [LARGE SCALE GENOMIC DNA]</scope>
    <source>
        <strain evidence="2 3">ARI</strain>
    </source>
</reference>
<feature type="non-terminal residue" evidence="2">
    <location>
        <position position="1"/>
    </location>
</feature>
<feature type="compositionally biased region" description="Basic and acidic residues" evidence="1">
    <location>
        <begin position="1369"/>
        <end position="1399"/>
    </location>
</feature>
<feature type="compositionally biased region" description="Basic residues" evidence="1">
    <location>
        <begin position="1116"/>
        <end position="1125"/>
    </location>
</feature>
<feature type="compositionally biased region" description="Polar residues" evidence="1">
    <location>
        <begin position="1234"/>
        <end position="1265"/>
    </location>
</feature>
<feature type="compositionally biased region" description="Basic and acidic residues" evidence="1">
    <location>
        <begin position="1884"/>
        <end position="1933"/>
    </location>
</feature>
<organism evidence="2 3">
    <name type="scientific">Toxoplasma gondii ARI</name>
    <dbReference type="NCBI Taxonomy" id="1074872"/>
    <lineage>
        <taxon>Eukaryota</taxon>
        <taxon>Sar</taxon>
        <taxon>Alveolata</taxon>
        <taxon>Apicomplexa</taxon>
        <taxon>Conoidasida</taxon>
        <taxon>Coccidia</taxon>
        <taxon>Eucoccidiorida</taxon>
        <taxon>Eimeriorina</taxon>
        <taxon>Sarcocystidae</taxon>
        <taxon>Toxoplasma</taxon>
    </lineage>
</organism>
<dbReference type="Proteomes" id="UP000074247">
    <property type="component" value="Unassembled WGS sequence"/>
</dbReference>
<feature type="compositionally biased region" description="Low complexity" evidence="1">
    <location>
        <begin position="879"/>
        <end position="918"/>
    </location>
</feature>
<feature type="compositionally biased region" description="Basic and acidic residues" evidence="1">
    <location>
        <begin position="1489"/>
        <end position="1501"/>
    </location>
</feature>
<feature type="region of interest" description="Disordered" evidence="1">
    <location>
        <begin position="197"/>
        <end position="219"/>
    </location>
</feature>
<feature type="compositionally biased region" description="Basic and acidic residues" evidence="1">
    <location>
        <begin position="119"/>
        <end position="130"/>
    </location>
</feature>
<feature type="compositionally biased region" description="Basic and acidic residues" evidence="1">
    <location>
        <begin position="987"/>
        <end position="999"/>
    </location>
</feature>
<feature type="compositionally biased region" description="Basic and acidic residues" evidence="1">
    <location>
        <begin position="614"/>
        <end position="627"/>
    </location>
</feature>
<feature type="compositionally biased region" description="Basic and acidic residues" evidence="1">
    <location>
        <begin position="952"/>
        <end position="961"/>
    </location>
</feature>
<feature type="compositionally biased region" description="Basic and acidic residues" evidence="1">
    <location>
        <begin position="1054"/>
        <end position="1070"/>
    </location>
</feature>
<feature type="compositionally biased region" description="Low complexity" evidence="1">
    <location>
        <begin position="1319"/>
        <end position="1334"/>
    </location>
</feature>
<dbReference type="OrthoDB" id="333374at2759"/>
<feature type="compositionally biased region" description="Basic and acidic residues" evidence="1">
    <location>
        <begin position="312"/>
        <end position="326"/>
    </location>
</feature>
<comment type="caution">
    <text evidence="2">The sequence shown here is derived from an EMBL/GenBank/DDBJ whole genome shotgun (WGS) entry which is preliminary data.</text>
</comment>
<feature type="region of interest" description="Disordered" evidence="1">
    <location>
        <begin position="1853"/>
        <end position="1942"/>
    </location>
</feature>
<feature type="compositionally biased region" description="Basic and acidic residues" evidence="1">
    <location>
        <begin position="1853"/>
        <end position="1873"/>
    </location>
</feature>
<evidence type="ECO:0000256" key="1">
    <source>
        <dbReference type="SAM" id="MobiDB-lite"/>
    </source>
</evidence>
<feature type="compositionally biased region" description="Basic and acidic residues" evidence="1">
    <location>
        <begin position="969"/>
        <end position="978"/>
    </location>
</feature>
<feature type="compositionally biased region" description="Acidic residues" evidence="1">
    <location>
        <begin position="1695"/>
        <end position="1704"/>
    </location>
</feature>
<feature type="compositionally biased region" description="Acidic residues" evidence="1">
    <location>
        <begin position="1412"/>
        <end position="1421"/>
    </location>
</feature>
<feature type="region of interest" description="Disordered" evidence="1">
    <location>
        <begin position="775"/>
        <end position="1422"/>
    </location>
</feature>
<feature type="compositionally biased region" description="Pro residues" evidence="1">
    <location>
        <begin position="437"/>
        <end position="455"/>
    </location>
</feature>
<feature type="region of interest" description="Disordered" evidence="1">
    <location>
        <begin position="1"/>
        <end position="20"/>
    </location>
</feature>
<feature type="region of interest" description="Disordered" evidence="1">
    <location>
        <begin position="437"/>
        <end position="458"/>
    </location>
</feature>
<feature type="compositionally biased region" description="Basic and acidic residues" evidence="1">
    <location>
        <begin position="1146"/>
        <end position="1199"/>
    </location>
</feature>
<accession>A0A139XMQ2</accession>
<gene>
    <name evidence="2" type="ORF">TGARI_238970B</name>
</gene>
<feature type="compositionally biased region" description="Polar residues" evidence="1">
    <location>
        <begin position="68"/>
        <end position="85"/>
    </location>
</feature>
<feature type="compositionally biased region" description="Low complexity" evidence="1">
    <location>
        <begin position="86"/>
        <end position="105"/>
    </location>
</feature>
<feature type="compositionally biased region" description="Basic and acidic residues" evidence="1">
    <location>
        <begin position="1006"/>
        <end position="1023"/>
    </location>
</feature>
<evidence type="ECO:0000313" key="3">
    <source>
        <dbReference type="Proteomes" id="UP000074247"/>
    </source>
</evidence>